<organism evidence="2 3">
    <name type="scientific">Pedobacter terrae</name>
    <dbReference type="NCBI Taxonomy" id="405671"/>
    <lineage>
        <taxon>Bacteria</taxon>
        <taxon>Pseudomonadati</taxon>
        <taxon>Bacteroidota</taxon>
        <taxon>Sphingobacteriia</taxon>
        <taxon>Sphingobacteriales</taxon>
        <taxon>Sphingobacteriaceae</taxon>
        <taxon>Pedobacter</taxon>
    </lineage>
</organism>
<dbReference type="STRING" id="405671.SAMN05421827_102171"/>
<keyword evidence="3" id="KW-1185">Reference proteome</keyword>
<dbReference type="SUPFAM" id="SSF52540">
    <property type="entry name" value="P-loop containing nucleoside triphosphate hydrolases"/>
    <property type="match status" value="1"/>
</dbReference>
<dbReference type="OrthoDB" id="9806951at2"/>
<name>A0A1G7Q4T6_9SPHI</name>
<gene>
    <name evidence="2" type="ORF">SAMN05421827_102171</name>
</gene>
<dbReference type="Proteomes" id="UP000199643">
    <property type="component" value="Unassembled WGS sequence"/>
</dbReference>
<dbReference type="Gene3D" id="3.40.50.300">
    <property type="entry name" value="P-loop containing nucleotide triphosphate hydrolases"/>
    <property type="match status" value="2"/>
</dbReference>
<evidence type="ECO:0000313" key="3">
    <source>
        <dbReference type="Proteomes" id="UP000199643"/>
    </source>
</evidence>
<dbReference type="EMBL" id="FNCH01000002">
    <property type="protein sequence ID" value="SDF93503.1"/>
    <property type="molecule type" value="Genomic_DNA"/>
</dbReference>
<dbReference type="PANTHER" id="PTHR42957">
    <property type="entry name" value="HELICASE MJ1565-RELATED"/>
    <property type="match status" value="1"/>
</dbReference>
<protein>
    <submittedName>
        <fullName evidence="2">DNA phosphorothioation-dependent restriction protein DptH</fullName>
    </submittedName>
</protein>
<dbReference type="InterPro" id="IPR008571">
    <property type="entry name" value="HerA-like"/>
</dbReference>
<evidence type="ECO:0000313" key="2">
    <source>
        <dbReference type="EMBL" id="SDF93503.1"/>
    </source>
</evidence>
<dbReference type="PANTHER" id="PTHR42957:SF1">
    <property type="entry name" value="HELICASE MJ1565-RELATED"/>
    <property type="match status" value="1"/>
</dbReference>
<sequence length="1730" mass="197741">MPNTLDKFYNYTAEALVDFFANTRPLKAGERYFVHLEDAAAIPLCVEALLDYCKDSIGDFIYTAEKDAEPFHTRLIRFGTINLLIGTTLETTPHFLTTVRNLVAGQQEEFKGTALIMFITGQLDSLLEGCSDLTKSGMPLSFERFSDSYQERVETAFGGMADKQVILNDAYRTKVKEFRMAELNIFDFSNIIAIIQSRTFLEKDWQLLGLFPHAYLSTIPERDKIGAKVELNKKYFESIEFAVNYGNIDTDLKKILTTAGIDLIEKGMVDGSWKNIDFQVLSDYFVKDVGAKPVEFLHLDRSNNEEHIQSWGRTDDKNKRLNHIILFNNTGVYPFTQDLIFGSALKGELILPAVSSDKISVEKIGKNLRLTVKKPFYSEDFISLIYIDQKVKTARFHFRIWAINGDSDFLEKYYTRYAIDLKGRLELSEDNKFVEVYPAAETEYLAALESGKEYKVEEQQKLSLAISNEDEDALDFSLLYREQSLSCLAKQVITSLDTIKGWEVWQKKRTNQSSYRYGYVEATDVFKVVTPEQVEVNPVSEFKKLLKLELQMMGSLAHCWQQSDNDQLTPRMLGLDPELLEAYEAYYNFLLKNGGLPSLVYLKEDGRQLAKKYVELFISQITEIGEGNMLSDASKSELIMLGTVYESSSEQVLKFSPLHPVMVAYQLEIYQELGTDTLYEAMLKKLTPLNVVPYLYWANPGESGRQLYASKENIHSPEWQFYSSDLQFKQFSGREFIRDLVNEKISEFVLNFSFLFDFDKRAPIRINVYNMGDCLHVLQGIFDYYKDFILGGKSIFDLRPIELYLYGSQKFVTTFERLSHLIQKEDIVGSFELSSNSKRIDFEELINEFRKKVKYFALKEDSRTQYAHLTFYQFDKNGAEETDREHAKIPTGLSLNGLINDLPSYYHDHTFVTGFGTEFSNATGNLIRTSLAYNALGRVAFSKNLFRLGEVVCTTIDTAIKADLTELYDRSQWVVFVDPQFDLSFFKDDSDLIMVHYSDQYSNASGFDAITVSNKANQYANLLGNILKRQDVIYNEKDIRKIIDLFNGINGQWLIKMIGRKDDNARKEKMSIPAALKVSLAYFDHPEIIWVPVSLEEILRISGGAGLSQKEGLFSAKNLGAKNEHSDDLLLIGLYQVQGRLKMELYPVEVKIGNNQSDTFEKARNQASKTRDLLYERLTTEDKFEAKFYRLFFAKLAIINSGKMALYEIWNEKDWSSVFEGFRQQLMNDDFDISDTLSQYIKNYAVVAFTKDLTDVSYSVEDEGVIIRLYEKDAYHNLVRGVDQIRHLALNVPNPMTTDLFLVNQLSTWPPEDKEYIPVVVIEEKKKTIDEPEQISVITQKISREIAVPGFSPMQINIGSRIADDFQVNWWPTDTTKTMHTNTGIIGTMGTGKTQFTKSLVTQLSRASADNIGGKKIGILIFDYKGDYLDKEFSQATGAKIYQLHNLPYNPLAIDVSEHSMPLLPLHIASTLQETISNAFNLGNKQKALLKETIMAAYQEKGIFKNQPETWTRTAPTISDVCQLYLSDEKVAVDSLHAALSQLHDFEIFQSNGAKTSSLYELIDGVTVIKLSGYSADIQNLVVAITLDAFYSQMQKNGHSRIDGNYRQLTKMVLVDEADNFLSKNFLSLRKILKEGREFGVGTILSTQFLNHFSTAENEYDQYILTWIIHRVNDVKVKDIDALFSVQEKDKKEKLIQTIKKLQKHQSLVSLGGSAPVVIEDMPFWKLMET</sequence>
<dbReference type="RefSeq" id="WP_090497041.1">
    <property type="nucleotide sequence ID" value="NZ_FNCH01000002.1"/>
</dbReference>
<accession>A0A1G7Q4T6</accession>
<dbReference type="InterPro" id="IPR027417">
    <property type="entry name" value="P-loop_NTPase"/>
</dbReference>
<proteinExistence type="predicted"/>
<reference evidence="3" key="1">
    <citation type="submission" date="2016-10" db="EMBL/GenBank/DDBJ databases">
        <authorList>
            <person name="Varghese N."/>
            <person name="Submissions S."/>
        </authorList>
    </citation>
    <scope>NUCLEOTIDE SEQUENCE [LARGE SCALE GENOMIC DNA]</scope>
    <source>
        <strain evidence="3">DSM 17933</strain>
    </source>
</reference>
<evidence type="ECO:0000259" key="1">
    <source>
        <dbReference type="Pfam" id="PF01935"/>
    </source>
</evidence>
<dbReference type="Pfam" id="PF01935">
    <property type="entry name" value="DUF87"/>
    <property type="match status" value="1"/>
</dbReference>
<feature type="domain" description="Helicase HerA central" evidence="1">
    <location>
        <begin position="1374"/>
        <end position="1587"/>
    </location>
</feature>
<dbReference type="InterPro" id="IPR002789">
    <property type="entry name" value="HerA_central"/>
</dbReference>